<feature type="region of interest" description="Disordered" evidence="2">
    <location>
        <begin position="167"/>
        <end position="190"/>
    </location>
</feature>
<reference evidence="4 5" key="1">
    <citation type="submission" date="2018-08" db="EMBL/GenBank/DDBJ databases">
        <title>Genome and evolution of the arbuscular mycorrhizal fungus Diversispora epigaea (formerly Glomus versiforme) and its bacterial endosymbionts.</title>
        <authorList>
            <person name="Sun X."/>
            <person name="Fei Z."/>
            <person name="Harrison M."/>
        </authorList>
    </citation>
    <scope>NUCLEOTIDE SEQUENCE [LARGE SCALE GENOMIC DNA]</scope>
    <source>
        <strain evidence="4 5">IT104</strain>
    </source>
</reference>
<dbReference type="AlphaFoldDB" id="A0A397GIP9"/>
<feature type="coiled-coil region" evidence="1">
    <location>
        <begin position="57"/>
        <end position="157"/>
    </location>
</feature>
<feature type="compositionally biased region" description="Polar residues" evidence="2">
    <location>
        <begin position="230"/>
        <end position="245"/>
    </location>
</feature>
<accession>A0A397GIP9</accession>
<name>A0A397GIP9_9GLOM</name>
<gene>
    <name evidence="4" type="ORF">Glove_490g11</name>
</gene>
<keyword evidence="5" id="KW-1185">Reference proteome</keyword>
<dbReference type="Pfam" id="PF04665">
    <property type="entry name" value="Pox_A32"/>
    <property type="match status" value="1"/>
</dbReference>
<feature type="region of interest" description="Disordered" evidence="2">
    <location>
        <begin position="227"/>
        <end position="246"/>
    </location>
</feature>
<organism evidence="4 5">
    <name type="scientific">Diversispora epigaea</name>
    <dbReference type="NCBI Taxonomy" id="1348612"/>
    <lineage>
        <taxon>Eukaryota</taxon>
        <taxon>Fungi</taxon>
        <taxon>Fungi incertae sedis</taxon>
        <taxon>Mucoromycota</taxon>
        <taxon>Glomeromycotina</taxon>
        <taxon>Glomeromycetes</taxon>
        <taxon>Diversisporales</taxon>
        <taxon>Diversisporaceae</taxon>
        <taxon>Diversispora</taxon>
    </lineage>
</organism>
<proteinExistence type="predicted"/>
<keyword evidence="3" id="KW-1133">Transmembrane helix</keyword>
<evidence type="ECO:0000256" key="2">
    <source>
        <dbReference type="SAM" id="MobiDB-lite"/>
    </source>
</evidence>
<evidence type="ECO:0000313" key="4">
    <source>
        <dbReference type="EMBL" id="RHZ50845.1"/>
    </source>
</evidence>
<keyword evidence="3" id="KW-0812">Transmembrane</keyword>
<evidence type="ECO:0000256" key="3">
    <source>
        <dbReference type="SAM" id="Phobius"/>
    </source>
</evidence>
<dbReference type="EMBL" id="PQFF01000426">
    <property type="protein sequence ID" value="RHZ50845.1"/>
    <property type="molecule type" value="Genomic_DNA"/>
</dbReference>
<feature type="region of interest" description="Disordered" evidence="2">
    <location>
        <begin position="320"/>
        <end position="341"/>
    </location>
</feature>
<dbReference type="Proteomes" id="UP000266861">
    <property type="component" value="Unassembled WGS sequence"/>
</dbReference>
<evidence type="ECO:0000313" key="5">
    <source>
        <dbReference type="Proteomes" id="UP000266861"/>
    </source>
</evidence>
<feature type="region of interest" description="Disordered" evidence="2">
    <location>
        <begin position="751"/>
        <end position="773"/>
    </location>
</feature>
<dbReference type="STRING" id="1348612.A0A397GIP9"/>
<dbReference type="OrthoDB" id="2304771at2759"/>
<keyword evidence="3" id="KW-0472">Membrane</keyword>
<evidence type="ECO:0000256" key="1">
    <source>
        <dbReference type="SAM" id="Coils"/>
    </source>
</evidence>
<sequence length="773" mass="87597">MTSVHTLYSEPTNAKKFQGCGYKLDSTRECELKSQRNELLLETEFFANKCSEFRNAKSLAEARSDVLTKELEKKNNKILRLQKKLNCCIDNKNRYDLINKQLKEEIKQLESKNINLTEYKTKYYTKLGEANTLQSKITEVKQELASTVSKLEHLKLKSVESLTHSSTIIGGDDEKNTQSEEQSSITKSDISIISESSNSLRPYLARRKNIEDIEKIDDDDGIIPIPKVSDSWNKDANASETNNSETSKDIMLNTHINSDILLSTPENVTPHLTQVGNYTSSPIFNECPIGPKLKQELASTVSKLEHLKLKSVESLTHSSTIIGGDDEKNTQSEEQSSITKSDISIISESSNSLRPYLARRKNIEDIEKIDDDDGIIPIPKVSDSWNKDANASETNNSETSKDIMLNTHINSDILLSTPENVTPHLTQALNVGGIEEMRPSLEASSLVSSLSAYMLLILIIAVIWFVVFRREWGIGKKSKQLREINMQKNSKKGLPPMKLFLMDMDEANKHESIRNVGHPAITWPFSKLVSGRSGTGKTNLLVNLALGDKAEYIYKRQKGGSRYIKCDDLIVCGYHPDEPKWAFVRYIYGTIASNPKAPYYENIRFSYISPEKIPNVKSFSPERSTVIIFEDLCVAPESIQNRIIPFFTHGRHRNISPIYITQKYHHVPIIIRENLTHLVIFNGGSSYQDVSKIAGRYTDDVKNASMVINSYLRKNEFIVFDLTRSEDDPLAIRLRFDTPLDLQKEIELRQKKRIKNTSSAESTNSEPEKGRDN</sequence>
<feature type="compositionally biased region" description="Polar residues" evidence="2">
    <location>
        <begin position="756"/>
        <end position="765"/>
    </location>
</feature>
<dbReference type="InterPro" id="IPR006758">
    <property type="entry name" value="A32L"/>
</dbReference>
<protein>
    <submittedName>
        <fullName evidence="4">Uncharacterized protein</fullName>
    </submittedName>
</protein>
<keyword evidence="1" id="KW-0175">Coiled coil</keyword>
<comment type="caution">
    <text evidence="4">The sequence shown here is derived from an EMBL/GenBank/DDBJ whole genome shotgun (WGS) entry which is preliminary data.</text>
</comment>
<feature type="transmembrane region" description="Helical" evidence="3">
    <location>
        <begin position="450"/>
        <end position="468"/>
    </location>
</feature>